<gene>
    <name evidence="9" type="primary">xerC</name>
    <name evidence="12" type="ORF">SAMN07250955_12026</name>
</gene>
<dbReference type="InterPro" id="IPR023009">
    <property type="entry name" value="Tyrosine_recombinase_XerC/XerD"/>
</dbReference>
<dbReference type="AlphaFoldDB" id="A0A212S212"/>
<evidence type="ECO:0000313" key="12">
    <source>
        <dbReference type="EMBL" id="SNB79119.1"/>
    </source>
</evidence>
<evidence type="ECO:0000256" key="2">
    <source>
        <dbReference type="ARBA" id="ARBA00022490"/>
    </source>
</evidence>
<dbReference type="GO" id="GO:0006313">
    <property type="term" value="P:DNA transposition"/>
    <property type="evidence" value="ECO:0007669"/>
    <property type="project" value="UniProtKB-UniRule"/>
</dbReference>
<evidence type="ECO:0000256" key="9">
    <source>
        <dbReference type="HAMAP-Rule" id="MF_01808"/>
    </source>
</evidence>
<evidence type="ECO:0000256" key="1">
    <source>
        <dbReference type="ARBA" id="ARBA00004496"/>
    </source>
</evidence>
<feature type="domain" description="Core-binding (CB)" evidence="11">
    <location>
        <begin position="1"/>
        <end position="81"/>
    </location>
</feature>
<feature type="domain" description="Tyr recombinase" evidence="10">
    <location>
        <begin position="102"/>
        <end position="293"/>
    </location>
</feature>
<evidence type="ECO:0000256" key="7">
    <source>
        <dbReference type="ARBA" id="ARBA00023172"/>
    </source>
</evidence>
<evidence type="ECO:0000256" key="4">
    <source>
        <dbReference type="ARBA" id="ARBA00022829"/>
    </source>
</evidence>
<dbReference type="PANTHER" id="PTHR30349:SF90">
    <property type="entry name" value="TYROSINE RECOMBINASE XERD"/>
    <property type="match status" value="1"/>
</dbReference>
<keyword evidence="8 9" id="KW-0131">Cell cycle</keyword>
<keyword evidence="4 9" id="KW-0159">Chromosome partition</keyword>
<dbReference type="Gene3D" id="1.10.443.10">
    <property type="entry name" value="Intergrase catalytic core"/>
    <property type="match status" value="1"/>
</dbReference>
<comment type="function">
    <text evidence="9">Site-specific tyrosine recombinase, which acts by catalyzing the cutting and rejoining of the recombining DNA molecules. The XerC-XerD complex is essential to convert dimers of the bacterial chromosome into monomers to permit their segregation at cell division. It also contributes to the segregational stability of plasmids.</text>
</comment>
<dbReference type="InterPro" id="IPR050090">
    <property type="entry name" value="Tyrosine_recombinase_XerCD"/>
</dbReference>
<feature type="active site" evidence="9">
    <location>
        <position position="245"/>
    </location>
</feature>
<dbReference type="PROSITE" id="PS51900">
    <property type="entry name" value="CB"/>
    <property type="match status" value="1"/>
</dbReference>
<feature type="active site" evidence="9">
    <location>
        <position position="167"/>
    </location>
</feature>
<evidence type="ECO:0000256" key="3">
    <source>
        <dbReference type="ARBA" id="ARBA00022618"/>
    </source>
</evidence>
<dbReference type="InterPro" id="IPR010998">
    <property type="entry name" value="Integrase_recombinase_N"/>
</dbReference>
<feature type="active site" evidence="9">
    <location>
        <position position="271"/>
    </location>
</feature>
<keyword evidence="13" id="KW-1185">Reference proteome</keyword>
<keyword evidence="6 9" id="KW-0238">DNA-binding</keyword>
<dbReference type="InterPro" id="IPR044068">
    <property type="entry name" value="CB"/>
</dbReference>
<comment type="similarity">
    <text evidence="9">Belongs to the 'phage' integrase family. XerC subfamily.</text>
</comment>
<keyword evidence="3 9" id="KW-0132">Cell division</keyword>
<dbReference type="SUPFAM" id="SSF56349">
    <property type="entry name" value="DNA breaking-rejoining enzymes"/>
    <property type="match status" value="1"/>
</dbReference>
<dbReference type="InterPro" id="IPR002104">
    <property type="entry name" value="Integrase_catalytic"/>
</dbReference>
<dbReference type="InterPro" id="IPR011010">
    <property type="entry name" value="DNA_brk_join_enz"/>
</dbReference>
<dbReference type="HAMAP" id="MF_01808">
    <property type="entry name" value="Recomb_XerC_XerD"/>
    <property type="match status" value="1"/>
</dbReference>
<dbReference type="GO" id="GO:0007059">
    <property type="term" value="P:chromosome segregation"/>
    <property type="evidence" value="ECO:0007669"/>
    <property type="project" value="UniProtKB-UniRule"/>
</dbReference>
<dbReference type="Proteomes" id="UP000197065">
    <property type="component" value="Unassembled WGS sequence"/>
</dbReference>
<dbReference type="PANTHER" id="PTHR30349">
    <property type="entry name" value="PHAGE INTEGRASE-RELATED"/>
    <property type="match status" value="1"/>
</dbReference>
<dbReference type="OrthoDB" id="9801717at2"/>
<evidence type="ECO:0000256" key="8">
    <source>
        <dbReference type="ARBA" id="ARBA00023306"/>
    </source>
</evidence>
<dbReference type="GO" id="GO:0051301">
    <property type="term" value="P:cell division"/>
    <property type="evidence" value="ECO:0007669"/>
    <property type="project" value="UniProtKB-KW"/>
</dbReference>
<dbReference type="InterPro" id="IPR013762">
    <property type="entry name" value="Integrase-like_cat_sf"/>
</dbReference>
<keyword evidence="2 9" id="KW-0963">Cytoplasm</keyword>
<feature type="active site" description="O-(3'-phospho-DNA)-tyrosine intermediate" evidence="9">
    <location>
        <position position="280"/>
    </location>
</feature>
<evidence type="ECO:0000259" key="10">
    <source>
        <dbReference type="PROSITE" id="PS51898"/>
    </source>
</evidence>
<evidence type="ECO:0000259" key="11">
    <source>
        <dbReference type="PROSITE" id="PS51900"/>
    </source>
</evidence>
<evidence type="ECO:0000256" key="6">
    <source>
        <dbReference type="ARBA" id="ARBA00023125"/>
    </source>
</evidence>
<dbReference type="GO" id="GO:0005737">
    <property type="term" value="C:cytoplasm"/>
    <property type="evidence" value="ECO:0007669"/>
    <property type="project" value="UniProtKB-SubCell"/>
</dbReference>
<dbReference type="Pfam" id="PF00589">
    <property type="entry name" value="Phage_integrase"/>
    <property type="match status" value="1"/>
</dbReference>
<comment type="subcellular location">
    <subcellularLocation>
        <location evidence="1 9">Cytoplasm</location>
    </subcellularLocation>
</comment>
<feature type="active site" evidence="9">
    <location>
        <position position="248"/>
    </location>
</feature>
<keyword evidence="7 9" id="KW-0233">DNA recombination</keyword>
<dbReference type="GO" id="GO:0003677">
    <property type="term" value="F:DNA binding"/>
    <property type="evidence" value="ECO:0007669"/>
    <property type="project" value="UniProtKB-UniRule"/>
</dbReference>
<evidence type="ECO:0000256" key="5">
    <source>
        <dbReference type="ARBA" id="ARBA00022908"/>
    </source>
</evidence>
<keyword evidence="5 9" id="KW-0229">DNA integration</keyword>
<dbReference type="NCBIfam" id="NF001399">
    <property type="entry name" value="PRK00283.1"/>
    <property type="match status" value="1"/>
</dbReference>
<dbReference type="RefSeq" id="WP_088562986.1">
    <property type="nucleotide sequence ID" value="NZ_FYEH01000020.1"/>
</dbReference>
<organism evidence="12 13">
    <name type="scientific">Arboricoccus pini</name>
    <dbReference type="NCBI Taxonomy" id="1963835"/>
    <lineage>
        <taxon>Bacteria</taxon>
        <taxon>Pseudomonadati</taxon>
        <taxon>Pseudomonadota</taxon>
        <taxon>Alphaproteobacteria</taxon>
        <taxon>Geminicoccales</taxon>
        <taxon>Geminicoccaceae</taxon>
        <taxon>Arboricoccus</taxon>
    </lineage>
</organism>
<evidence type="ECO:0000313" key="13">
    <source>
        <dbReference type="Proteomes" id="UP000197065"/>
    </source>
</evidence>
<proteinExistence type="inferred from homology"/>
<dbReference type="Gene3D" id="1.10.150.130">
    <property type="match status" value="1"/>
</dbReference>
<dbReference type="GO" id="GO:0009037">
    <property type="term" value="F:tyrosine-based site-specific recombinase activity"/>
    <property type="evidence" value="ECO:0007669"/>
    <property type="project" value="UniProtKB-UniRule"/>
</dbReference>
<dbReference type="Pfam" id="PF02899">
    <property type="entry name" value="Phage_int_SAM_1"/>
    <property type="match status" value="1"/>
</dbReference>
<comment type="subunit">
    <text evidence="9">Forms a cyclic heterotetrameric complex composed of two molecules of XerC and two molecules of XerD.</text>
</comment>
<accession>A0A212S212</accession>
<feature type="active site" evidence="9">
    <location>
        <position position="143"/>
    </location>
</feature>
<name>A0A212S212_9PROT</name>
<dbReference type="PROSITE" id="PS51898">
    <property type="entry name" value="TYR_RECOMBINASE"/>
    <property type="match status" value="1"/>
</dbReference>
<reference evidence="12 13" key="1">
    <citation type="submission" date="2017-06" db="EMBL/GenBank/DDBJ databases">
        <authorList>
            <person name="Kim H.J."/>
            <person name="Triplett B.A."/>
        </authorList>
    </citation>
    <scope>NUCLEOTIDE SEQUENCE [LARGE SCALE GENOMIC DNA]</scope>
    <source>
        <strain evidence="12 13">B29T1</strain>
    </source>
</reference>
<dbReference type="EMBL" id="FYEH01000020">
    <property type="protein sequence ID" value="SNB79119.1"/>
    <property type="molecule type" value="Genomic_DNA"/>
</dbReference>
<sequence length="318" mass="35099">MIATFLEMLVVERGASRHTLDAYRRDLLFFEAYLKGQGRTLATADEADVRGFLHHLSAQGFTASTQARRLAAVRHYYRFLFLDGTRADDPTTRIETPKRSRPLPRTVSEAEVMRLLEAVEKRPKADRLRLMTLMELLYGTGLRVSELAGLPLSAIAPDRRSLTVRGKGDKERVIPLGSHARACLEAWLALRKEGKAKAADRVFAASRFVFPSRGKSGHLTRQRILQLVKEVGLEADIDPARLSPHVLRHAFATHLLAHGADLRSLQAMLGHSDIATTQIYTHVQTEHLAAVVAAHHPLAAKSPLEGEEVAPTGGDPVA</sequence>
<dbReference type="InterPro" id="IPR004107">
    <property type="entry name" value="Integrase_SAM-like_N"/>
</dbReference>
<protein>
    <recommendedName>
        <fullName evidence="9">Tyrosine recombinase XerC</fullName>
    </recommendedName>
</protein>